<reference evidence="2 3" key="1">
    <citation type="journal article" date="2017" name="ISME J.">
        <title>Energy and carbon metabolisms in a deep terrestrial subsurface fluid microbial community.</title>
        <authorList>
            <person name="Momper L."/>
            <person name="Jungbluth S.P."/>
            <person name="Lee M.D."/>
            <person name="Amend J.P."/>
        </authorList>
    </citation>
    <scope>NUCLEOTIDE SEQUENCE [LARGE SCALE GENOMIC DNA]</scope>
    <source>
        <strain evidence="2">SURF_5</strain>
    </source>
</reference>
<feature type="domain" description="SHS2" evidence="1">
    <location>
        <begin position="7"/>
        <end position="71"/>
    </location>
</feature>
<protein>
    <submittedName>
        <fullName evidence="2">Cell division protein FtsA</fullName>
    </submittedName>
</protein>
<dbReference type="Gene3D" id="3.30.420.40">
    <property type="match status" value="1"/>
</dbReference>
<proteinExistence type="predicted"/>
<dbReference type="SUPFAM" id="SSF53067">
    <property type="entry name" value="Actin-like ATPase domain"/>
    <property type="match status" value="1"/>
</dbReference>
<keyword evidence="2" id="KW-0132">Cell division</keyword>
<gene>
    <name evidence="2" type="ORF">C4520_03290</name>
</gene>
<evidence type="ECO:0000313" key="2">
    <source>
        <dbReference type="EMBL" id="RJP24803.1"/>
    </source>
</evidence>
<dbReference type="PANTHER" id="PTHR32432:SF4">
    <property type="entry name" value="CELL DIVISION PROTEIN FTSA"/>
    <property type="match status" value="1"/>
</dbReference>
<sequence length="71" mass="7412">MTKGTPILALDIGTSKVCALIAEPVSDQTLKVLGFGESKSDGLKKGVIINIERTISAIQRAVEEAETQAGV</sequence>
<dbReference type="InterPro" id="IPR050696">
    <property type="entry name" value="FtsA/MreB"/>
</dbReference>
<dbReference type="Proteomes" id="UP000265882">
    <property type="component" value="Unassembled WGS sequence"/>
</dbReference>
<name>A0A3A4NWE2_ABYX5</name>
<organism evidence="2 3">
    <name type="scientific">Abyssobacteria bacterium (strain SURF_5)</name>
    <dbReference type="NCBI Taxonomy" id="2093360"/>
    <lineage>
        <taxon>Bacteria</taxon>
        <taxon>Pseudomonadati</taxon>
        <taxon>Candidatus Hydrogenedentota</taxon>
        <taxon>Candidatus Abyssobacteria</taxon>
    </lineage>
</organism>
<dbReference type="GO" id="GO:0051301">
    <property type="term" value="P:cell division"/>
    <property type="evidence" value="ECO:0007669"/>
    <property type="project" value="UniProtKB-KW"/>
</dbReference>
<dbReference type="InterPro" id="IPR043129">
    <property type="entry name" value="ATPase_NBD"/>
</dbReference>
<evidence type="ECO:0000259" key="1">
    <source>
        <dbReference type="SMART" id="SM00842"/>
    </source>
</evidence>
<dbReference type="GO" id="GO:0032153">
    <property type="term" value="C:cell division site"/>
    <property type="evidence" value="ECO:0007669"/>
    <property type="project" value="TreeGrafter"/>
</dbReference>
<evidence type="ECO:0000313" key="3">
    <source>
        <dbReference type="Proteomes" id="UP000265882"/>
    </source>
</evidence>
<dbReference type="AlphaFoldDB" id="A0A3A4NWE2"/>
<comment type="caution">
    <text evidence="2">The sequence shown here is derived from an EMBL/GenBank/DDBJ whole genome shotgun (WGS) entry which is preliminary data.</text>
</comment>
<dbReference type="InterPro" id="IPR003494">
    <property type="entry name" value="SHS2_FtsA"/>
</dbReference>
<accession>A0A3A4NWE2</accession>
<dbReference type="SMART" id="SM00842">
    <property type="entry name" value="FtsA"/>
    <property type="match status" value="1"/>
</dbReference>
<dbReference type="GO" id="GO:0009898">
    <property type="term" value="C:cytoplasmic side of plasma membrane"/>
    <property type="evidence" value="ECO:0007669"/>
    <property type="project" value="TreeGrafter"/>
</dbReference>
<feature type="non-terminal residue" evidence="2">
    <location>
        <position position="71"/>
    </location>
</feature>
<dbReference type="EMBL" id="QZKU01000030">
    <property type="protein sequence ID" value="RJP24803.1"/>
    <property type="molecule type" value="Genomic_DNA"/>
</dbReference>
<dbReference type="PANTHER" id="PTHR32432">
    <property type="entry name" value="CELL DIVISION PROTEIN FTSA-RELATED"/>
    <property type="match status" value="1"/>
</dbReference>
<keyword evidence="2" id="KW-0131">Cell cycle</keyword>